<evidence type="ECO:0000313" key="3">
    <source>
        <dbReference type="EMBL" id="PWW07513.1"/>
    </source>
</evidence>
<dbReference type="RefSeq" id="WP_110042743.1">
    <property type="nucleotide sequence ID" value="NZ_CP054612.1"/>
</dbReference>
<accession>A0A2V2YZ28</accession>
<dbReference type="EMBL" id="QGTQ01000002">
    <property type="protein sequence ID" value="PWW07513.1"/>
    <property type="molecule type" value="Genomic_DNA"/>
</dbReference>
<organism evidence="3 4">
    <name type="scientific">Paenibacillus cellulosilyticus</name>
    <dbReference type="NCBI Taxonomy" id="375489"/>
    <lineage>
        <taxon>Bacteria</taxon>
        <taxon>Bacillati</taxon>
        <taxon>Bacillota</taxon>
        <taxon>Bacilli</taxon>
        <taxon>Bacillales</taxon>
        <taxon>Paenibacillaceae</taxon>
        <taxon>Paenibacillus</taxon>
    </lineage>
</organism>
<protein>
    <submittedName>
        <fullName evidence="3">NAD(P)-dependent dehydrogenase (Short-subunit alcohol dehydrogenase family)</fullName>
    </submittedName>
</protein>
<sequence>MSRLKGKAILITGAGSGIGQCTAQLFASEGAEVIVNDIDAAKGEETVASIVEAGGKAAFIYADVTNPESVQQLTAKAIEQFGRIDVLFNNAGISGVGAIHEIEPDAWDRVMNVNIRGVYLPCKYIVPHMMERNSGNIINMSSCIAEMGLARRASYSATKGAILALTKSMQVDYAPYNIRVNALLPGTIMTPFVENYLRSSYADPEEAFASIKQRQLTGELGRPDDVARAALFLASDESKFMMGSPLYIDGGVVFGKNA</sequence>
<keyword evidence="2" id="KW-0560">Oxidoreductase</keyword>
<evidence type="ECO:0000256" key="1">
    <source>
        <dbReference type="ARBA" id="ARBA00006484"/>
    </source>
</evidence>
<comment type="caution">
    <text evidence="3">The sequence shown here is derived from an EMBL/GenBank/DDBJ whole genome shotgun (WGS) entry which is preliminary data.</text>
</comment>
<proteinExistence type="inferred from homology"/>
<dbReference type="OrthoDB" id="9803333at2"/>
<dbReference type="InterPro" id="IPR036291">
    <property type="entry name" value="NAD(P)-bd_dom_sf"/>
</dbReference>
<dbReference type="GO" id="GO:0008206">
    <property type="term" value="P:bile acid metabolic process"/>
    <property type="evidence" value="ECO:0007669"/>
    <property type="project" value="UniProtKB-ARBA"/>
</dbReference>
<dbReference type="PRINTS" id="PR00080">
    <property type="entry name" value="SDRFAMILY"/>
</dbReference>
<reference evidence="3 4" key="1">
    <citation type="submission" date="2018-05" db="EMBL/GenBank/DDBJ databases">
        <title>Genomic Encyclopedia of Type Strains, Phase III (KMG-III): the genomes of soil and plant-associated and newly described type strains.</title>
        <authorList>
            <person name="Whitman W."/>
        </authorList>
    </citation>
    <scope>NUCLEOTIDE SEQUENCE [LARGE SCALE GENOMIC DNA]</scope>
    <source>
        <strain evidence="3 4">CECT 5696</strain>
    </source>
</reference>
<dbReference type="AlphaFoldDB" id="A0A2V2YZ28"/>
<dbReference type="SUPFAM" id="SSF51735">
    <property type="entry name" value="NAD(P)-binding Rossmann-fold domains"/>
    <property type="match status" value="1"/>
</dbReference>
<dbReference type="Gene3D" id="3.40.50.720">
    <property type="entry name" value="NAD(P)-binding Rossmann-like Domain"/>
    <property type="match status" value="1"/>
</dbReference>
<dbReference type="InterPro" id="IPR020904">
    <property type="entry name" value="Sc_DH/Rdtase_CS"/>
</dbReference>
<comment type="similarity">
    <text evidence="1">Belongs to the short-chain dehydrogenases/reductases (SDR) family.</text>
</comment>
<name>A0A2V2YZ28_9BACL</name>
<dbReference type="PANTHER" id="PTHR43477:SF1">
    <property type="entry name" value="DIHYDROANTICAPSIN 7-DEHYDROGENASE"/>
    <property type="match status" value="1"/>
</dbReference>
<keyword evidence="4" id="KW-1185">Reference proteome</keyword>
<dbReference type="PROSITE" id="PS00061">
    <property type="entry name" value="ADH_SHORT"/>
    <property type="match status" value="1"/>
</dbReference>
<dbReference type="Pfam" id="PF13561">
    <property type="entry name" value="adh_short_C2"/>
    <property type="match status" value="1"/>
</dbReference>
<dbReference type="CDD" id="cd05233">
    <property type="entry name" value="SDR_c"/>
    <property type="match status" value="1"/>
</dbReference>
<evidence type="ECO:0000256" key="2">
    <source>
        <dbReference type="ARBA" id="ARBA00023002"/>
    </source>
</evidence>
<dbReference type="NCBIfam" id="NF005559">
    <property type="entry name" value="PRK07231.1"/>
    <property type="match status" value="1"/>
</dbReference>
<dbReference type="Proteomes" id="UP000246635">
    <property type="component" value="Unassembled WGS sequence"/>
</dbReference>
<dbReference type="FunFam" id="3.40.50.720:FF:000084">
    <property type="entry name" value="Short-chain dehydrogenase reductase"/>
    <property type="match status" value="1"/>
</dbReference>
<dbReference type="PANTHER" id="PTHR43477">
    <property type="entry name" value="DIHYDROANTICAPSIN 7-DEHYDROGENASE"/>
    <property type="match status" value="1"/>
</dbReference>
<evidence type="ECO:0000313" key="4">
    <source>
        <dbReference type="Proteomes" id="UP000246635"/>
    </source>
</evidence>
<dbReference type="InterPro" id="IPR002347">
    <property type="entry name" value="SDR_fam"/>
</dbReference>
<gene>
    <name evidence="3" type="ORF">DFQ01_102411</name>
</gene>
<dbReference type="PRINTS" id="PR00081">
    <property type="entry name" value="GDHRDH"/>
</dbReference>
<dbReference type="GO" id="GO:0016491">
    <property type="term" value="F:oxidoreductase activity"/>
    <property type="evidence" value="ECO:0007669"/>
    <property type="project" value="UniProtKB-KW"/>
</dbReference>
<dbReference type="InterPro" id="IPR051122">
    <property type="entry name" value="SDR_DHRS6-like"/>
</dbReference>